<accession>A0ABP7X2I1</accession>
<sequence>MLLVEVPAVLDAVAGGVIDSLVHDEVENTSITDKSSIHDKLKFFTSGDFFNFISVV</sequence>
<dbReference type="EMBL" id="BAABCV010000011">
    <property type="protein sequence ID" value="GAA4102954.1"/>
    <property type="molecule type" value="Genomic_DNA"/>
</dbReference>
<name>A0ABP7X2I1_9SPHI</name>
<comment type="caution">
    <text evidence="1">The sequence shown here is derived from an EMBL/GenBank/DDBJ whole genome shotgun (WGS) entry which is preliminary data.</text>
</comment>
<protein>
    <submittedName>
        <fullName evidence="1">Uncharacterized protein</fullName>
    </submittedName>
</protein>
<proteinExistence type="predicted"/>
<dbReference type="Proteomes" id="UP001500841">
    <property type="component" value="Unassembled WGS sequence"/>
</dbReference>
<evidence type="ECO:0000313" key="2">
    <source>
        <dbReference type="Proteomes" id="UP001500841"/>
    </source>
</evidence>
<reference evidence="2" key="1">
    <citation type="journal article" date="2019" name="Int. J. Syst. Evol. Microbiol.">
        <title>The Global Catalogue of Microorganisms (GCM) 10K type strain sequencing project: providing services to taxonomists for standard genome sequencing and annotation.</title>
        <authorList>
            <consortium name="The Broad Institute Genomics Platform"/>
            <consortium name="The Broad Institute Genome Sequencing Center for Infectious Disease"/>
            <person name="Wu L."/>
            <person name="Ma J."/>
        </authorList>
    </citation>
    <scope>NUCLEOTIDE SEQUENCE [LARGE SCALE GENOMIC DNA]</scope>
    <source>
        <strain evidence="2">JCM 17085</strain>
    </source>
</reference>
<evidence type="ECO:0000313" key="1">
    <source>
        <dbReference type="EMBL" id="GAA4102954.1"/>
    </source>
</evidence>
<organism evidence="1 2">
    <name type="scientific">Mucilaginibacter panaciglaebae</name>
    <dbReference type="NCBI Taxonomy" id="502331"/>
    <lineage>
        <taxon>Bacteria</taxon>
        <taxon>Pseudomonadati</taxon>
        <taxon>Bacteroidota</taxon>
        <taxon>Sphingobacteriia</taxon>
        <taxon>Sphingobacteriales</taxon>
        <taxon>Sphingobacteriaceae</taxon>
        <taxon>Mucilaginibacter</taxon>
    </lineage>
</organism>
<keyword evidence="2" id="KW-1185">Reference proteome</keyword>
<gene>
    <name evidence="1" type="ORF">GCM10022392_30250</name>
</gene>